<name>A0A031LUA3_9CREN</name>
<evidence type="ECO:0000313" key="1">
    <source>
        <dbReference type="EMBL" id="EZQ11406.1"/>
    </source>
</evidence>
<reference evidence="1 2" key="1">
    <citation type="submission" date="2014-03" db="EMBL/GenBank/DDBJ databases">
        <title>Draft genome sequence of the novel thermoacidophilic archaea Acidianus copahuensis ALE1 strain, isolated from Copahue volcanic area in Neuquen Argentina.</title>
        <authorList>
            <person name="Urbieta M.S."/>
            <person name="Rascovan N."/>
            <person name="Castro C."/>
            <person name="Revale S."/>
            <person name="Giaveno M.A."/>
            <person name="Vazquez M.P."/>
            <person name="Donati E.R."/>
        </authorList>
    </citation>
    <scope>NUCLEOTIDE SEQUENCE [LARGE SCALE GENOMIC DNA]</scope>
    <source>
        <strain evidence="1 2">ALE1</strain>
    </source>
</reference>
<dbReference type="EMBL" id="JFZT01000015">
    <property type="protein sequence ID" value="EZQ11406.1"/>
    <property type="molecule type" value="Genomic_DNA"/>
</dbReference>
<gene>
    <name evidence="1" type="ORF">CM19_00985</name>
</gene>
<evidence type="ECO:0000313" key="2">
    <source>
        <dbReference type="Proteomes" id="UP000024332"/>
    </source>
</evidence>
<proteinExistence type="predicted"/>
<sequence>MVERMFWRHISPPIVFYSRVANTFTDPNEILKLINLSASDISYLAEEYKKVKSVLEERYKEVKLSYPANFAVAEGSSYLIYSLIRAFKPDIVVESGVANGHSTFLY</sequence>
<keyword evidence="2" id="KW-1185">Reference proteome</keyword>
<organism evidence="1 2">
    <name type="scientific">Candidatus Acidianus copahuensis</name>
    <dbReference type="NCBI Taxonomy" id="1160895"/>
    <lineage>
        <taxon>Archaea</taxon>
        <taxon>Thermoproteota</taxon>
        <taxon>Thermoprotei</taxon>
        <taxon>Sulfolobales</taxon>
        <taxon>Sulfolobaceae</taxon>
        <taxon>Acidianus</taxon>
    </lineage>
</organism>
<accession>A0A031LUA3</accession>
<comment type="caution">
    <text evidence="1">The sequence shown here is derived from an EMBL/GenBank/DDBJ whole genome shotgun (WGS) entry which is preliminary data.</text>
</comment>
<dbReference type="AlphaFoldDB" id="A0A031LUA3"/>
<dbReference type="Proteomes" id="UP000024332">
    <property type="component" value="Unassembled WGS sequence"/>
</dbReference>
<protein>
    <submittedName>
        <fullName evidence="1">Uncharacterized protein</fullName>
    </submittedName>
</protein>